<sequence length="67" mass="6766">MPVGATSATSLPTPAAVAPGGTGHAAGEQRLWPARFRPLRWARAAVGGIARGLALASVGMSLARSMR</sequence>
<evidence type="ECO:0000313" key="4">
    <source>
        <dbReference type="Proteomes" id="UP000334820"/>
    </source>
</evidence>
<keyword evidence="2" id="KW-0472">Membrane</keyword>
<feature type="region of interest" description="Disordered" evidence="1">
    <location>
        <begin position="1"/>
        <end position="24"/>
    </location>
</feature>
<keyword evidence="2" id="KW-1133">Transmembrane helix</keyword>
<protein>
    <submittedName>
        <fullName evidence="3">Uncharacterized protein</fullName>
    </submittedName>
</protein>
<comment type="caution">
    <text evidence="3">The sequence shown here is derived from an EMBL/GenBank/DDBJ whole genome shotgun (WGS) entry which is preliminary data.</text>
</comment>
<dbReference type="EMBL" id="BKZV01000001">
    <property type="protein sequence ID" value="GER82584.1"/>
    <property type="molecule type" value="Genomic_DNA"/>
</dbReference>
<evidence type="ECO:0000256" key="1">
    <source>
        <dbReference type="SAM" id="MobiDB-lite"/>
    </source>
</evidence>
<organism evidence="3 4">
    <name type="scientific">Thermogemmatispora aurantia</name>
    <dbReference type="NCBI Taxonomy" id="2045279"/>
    <lineage>
        <taxon>Bacteria</taxon>
        <taxon>Bacillati</taxon>
        <taxon>Chloroflexota</taxon>
        <taxon>Ktedonobacteria</taxon>
        <taxon>Thermogemmatisporales</taxon>
        <taxon>Thermogemmatisporaceae</taxon>
        <taxon>Thermogemmatispora</taxon>
    </lineage>
</organism>
<evidence type="ECO:0000313" key="3">
    <source>
        <dbReference type="EMBL" id="GER82584.1"/>
    </source>
</evidence>
<evidence type="ECO:0000256" key="2">
    <source>
        <dbReference type="SAM" id="Phobius"/>
    </source>
</evidence>
<keyword evidence="4" id="KW-1185">Reference proteome</keyword>
<name>A0A5J4K0B0_9CHLR</name>
<feature type="transmembrane region" description="Helical" evidence="2">
    <location>
        <begin position="41"/>
        <end position="63"/>
    </location>
</feature>
<dbReference type="AlphaFoldDB" id="A0A5J4K0B0"/>
<reference evidence="3 4" key="1">
    <citation type="journal article" date="2019" name="Int. J. Syst. Evol. Microbiol.">
        <title>Thermogemmatispora aurantia sp. nov. and Thermogemmatispora argillosa sp. nov., within the class Ktedonobacteria, and emended description of the genus Thermogemmatispora.</title>
        <authorList>
            <person name="Zheng Y."/>
            <person name="Wang C.M."/>
            <person name="Sakai Y."/>
            <person name="Abe K."/>
            <person name="Yokota A."/>
            <person name="Yabe S."/>
        </authorList>
    </citation>
    <scope>NUCLEOTIDE SEQUENCE [LARGE SCALE GENOMIC DNA]</scope>
    <source>
        <strain evidence="3 4">A1-2</strain>
    </source>
</reference>
<keyword evidence="2" id="KW-0812">Transmembrane</keyword>
<gene>
    <name evidence="3" type="ORF">KTAU_12210</name>
</gene>
<dbReference type="Proteomes" id="UP000334820">
    <property type="component" value="Unassembled WGS sequence"/>
</dbReference>
<feature type="compositionally biased region" description="Low complexity" evidence="1">
    <location>
        <begin position="1"/>
        <end position="19"/>
    </location>
</feature>
<proteinExistence type="predicted"/>
<accession>A0A5J4K0B0</accession>